<evidence type="ECO:0000256" key="7">
    <source>
        <dbReference type="ARBA" id="ARBA00023268"/>
    </source>
</evidence>
<evidence type="ECO:0000259" key="8">
    <source>
        <dbReference type="PROSITE" id="PS51855"/>
    </source>
</evidence>
<name>A0A9D2JZT9_9FIRM</name>
<dbReference type="Proteomes" id="UP000824102">
    <property type="component" value="Unassembled WGS sequence"/>
</dbReference>
<dbReference type="GO" id="GO:0004643">
    <property type="term" value="F:phosphoribosylaminoimidazolecarboxamide formyltransferase activity"/>
    <property type="evidence" value="ECO:0007669"/>
    <property type="project" value="UniProtKB-EC"/>
</dbReference>
<dbReference type="InterPro" id="IPR002695">
    <property type="entry name" value="PurH-like"/>
</dbReference>
<dbReference type="PANTHER" id="PTHR11692">
    <property type="entry name" value="BIFUNCTIONAL PURINE BIOSYNTHESIS PROTEIN PURH"/>
    <property type="match status" value="1"/>
</dbReference>
<comment type="pathway">
    <text evidence="1">Purine metabolism; IMP biosynthesis via de novo pathway; IMP from 5-formamido-1-(5-phospho-D-ribosyl)imidazole-4-carboxamide: step 1/1.</text>
</comment>
<dbReference type="AlphaFoldDB" id="A0A9D2JZT9"/>
<evidence type="ECO:0000256" key="3">
    <source>
        <dbReference type="ARBA" id="ARBA00007667"/>
    </source>
</evidence>
<keyword evidence="6 9" id="KW-0378">Hydrolase</keyword>
<dbReference type="FunFam" id="3.40.50.1380:FF:000001">
    <property type="entry name" value="Bifunctional purine biosynthesis protein PurH"/>
    <property type="match status" value="1"/>
</dbReference>
<organism evidence="9 10">
    <name type="scientific">Candidatus Gallimonas intestinavium</name>
    <dbReference type="NCBI Taxonomy" id="2838603"/>
    <lineage>
        <taxon>Bacteria</taxon>
        <taxon>Bacillati</taxon>
        <taxon>Bacillota</taxon>
        <taxon>Clostridia</taxon>
        <taxon>Candidatus Gallimonas</taxon>
    </lineage>
</organism>
<dbReference type="EMBL" id="DXBB01000004">
    <property type="protein sequence ID" value="HIZ71964.1"/>
    <property type="molecule type" value="Genomic_DNA"/>
</dbReference>
<comment type="pathway">
    <text evidence="2">Purine metabolism; IMP biosynthesis via de novo pathway; 5-formamido-1-(5-phospho-D-ribosyl)imidazole-4-carboxamide from 5-amino-1-(5-phospho-D-ribosyl)imidazole-4-carboxamide (10-formyl THF route): step 1/1.</text>
</comment>
<dbReference type="SMART" id="SM00851">
    <property type="entry name" value="MGS"/>
    <property type="match status" value="1"/>
</dbReference>
<dbReference type="NCBIfam" id="NF002049">
    <property type="entry name" value="PRK00881.1"/>
    <property type="match status" value="1"/>
</dbReference>
<dbReference type="GO" id="GO:0003937">
    <property type="term" value="F:IMP cyclohydrolase activity"/>
    <property type="evidence" value="ECO:0007669"/>
    <property type="project" value="UniProtKB-EC"/>
</dbReference>
<dbReference type="GO" id="GO:0006189">
    <property type="term" value="P:'de novo' IMP biosynthetic process"/>
    <property type="evidence" value="ECO:0007669"/>
    <property type="project" value="TreeGrafter"/>
</dbReference>
<dbReference type="InterPro" id="IPR036914">
    <property type="entry name" value="MGS-like_dom_sf"/>
</dbReference>
<dbReference type="InterPro" id="IPR011607">
    <property type="entry name" value="MGS-like_dom"/>
</dbReference>
<proteinExistence type="inferred from homology"/>
<dbReference type="InterPro" id="IPR016193">
    <property type="entry name" value="Cytidine_deaminase-like"/>
</dbReference>
<dbReference type="InterPro" id="IPR024051">
    <property type="entry name" value="AICAR_Tfase_dup_dom_sf"/>
</dbReference>
<comment type="caution">
    <text evidence="9">The sequence shown here is derived from an EMBL/GenBank/DDBJ whole genome shotgun (WGS) entry which is preliminary data.</text>
</comment>
<reference evidence="9" key="1">
    <citation type="journal article" date="2021" name="PeerJ">
        <title>Extensive microbial diversity within the chicken gut microbiome revealed by metagenomics and culture.</title>
        <authorList>
            <person name="Gilroy R."/>
            <person name="Ravi A."/>
            <person name="Getino M."/>
            <person name="Pursley I."/>
            <person name="Horton D.L."/>
            <person name="Alikhan N.F."/>
            <person name="Baker D."/>
            <person name="Gharbi K."/>
            <person name="Hall N."/>
            <person name="Watson M."/>
            <person name="Adriaenssens E.M."/>
            <person name="Foster-Nyarko E."/>
            <person name="Jarju S."/>
            <person name="Secka A."/>
            <person name="Antonio M."/>
            <person name="Oren A."/>
            <person name="Chaudhuri R.R."/>
            <person name="La Ragione R."/>
            <person name="Hildebrand F."/>
            <person name="Pallen M.J."/>
        </authorList>
    </citation>
    <scope>NUCLEOTIDE SEQUENCE</scope>
    <source>
        <strain evidence="9">ChiW7-2402</strain>
    </source>
</reference>
<evidence type="ECO:0000256" key="6">
    <source>
        <dbReference type="ARBA" id="ARBA00022801"/>
    </source>
</evidence>
<feature type="domain" description="MGS-like" evidence="8">
    <location>
        <begin position="1"/>
        <end position="146"/>
    </location>
</feature>
<dbReference type="SUPFAM" id="SSF53927">
    <property type="entry name" value="Cytidine deaminase-like"/>
    <property type="match status" value="1"/>
</dbReference>
<accession>A0A9D2JZT9</accession>
<evidence type="ECO:0000313" key="9">
    <source>
        <dbReference type="EMBL" id="HIZ71964.1"/>
    </source>
</evidence>
<reference evidence="9" key="2">
    <citation type="submission" date="2021-04" db="EMBL/GenBank/DDBJ databases">
        <authorList>
            <person name="Gilroy R."/>
        </authorList>
    </citation>
    <scope>NUCLEOTIDE SEQUENCE</scope>
    <source>
        <strain evidence="9">ChiW7-2402</strain>
    </source>
</reference>
<dbReference type="EC" id="2.1.2.3" evidence="9"/>
<dbReference type="Gene3D" id="3.40.50.1380">
    <property type="entry name" value="Methylglyoxal synthase-like domain"/>
    <property type="match status" value="1"/>
</dbReference>
<keyword evidence="7" id="KW-0511">Multifunctional enzyme</keyword>
<dbReference type="GO" id="GO:0005829">
    <property type="term" value="C:cytosol"/>
    <property type="evidence" value="ECO:0007669"/>
    <property type="project" value="TreeGrafter"/>
</dbReference>
<evidence type="ECO:0000256" key="1">
    <source>
        <dbReference type="ARBA" id="ARBA00004844"/>
    </source>
</evidence>
<dbReference type="SMART" id="SM00798">
    <property type="entry name" value="AICARFT_IMPCHas"/>
    <property type="match status" value="1"/>
</dbReference>
<dbReference type="SUPFAM" id="SSF52335">
    <property type="entry name" value="Methylglyoxal synthase-like"/>
    <property type="match status" value="1"/>
</dbReference>
<keyword evidence="4 9" id="KW-0808">Transferase</keyword>
<protein>
    <submittedName>
        <fullName evidence="9">Bifunctional phosphoribosylaminoimidazolecarboxamide formyltransferase/IMP cyclohydrolase</fullName>
        <ecNumber evidence="9">2.1.2.3</ecNumber>
        <ecNumber evidence="9">3.5.4.10</ecNumber>
    </submittedName>
</protein>
<evidence type="ECO:0000256" key="5">
    <source>
        <dbReference type="ARBA" id="ARBA00022755"/>
    </source>
</evidence>
<evidence type="ECO:0000313" key="10">
    <source>
        <dbReference type="Proteomes" id="UP000824102"/>
    </source>
</evidence>
<evidence type="ECO:0000256" key="2">
    <source>
        <dbReference type="ARBA" id="ARBA00004954"/>
    </source>
</evidence>
<dbReference type="PIRSF" id="PIRSF000414">
    <property type="entry name" value="AICARFT_IMPCHas"/>
    <property type="match status" value="1"/>
</dbReference>
<dbReference type="Pfam" id="PF02142">
    <property type="entry name" value="MGS"/>
    <property type="match status" value="1"/>
</dbReference>
<dbReference type="EC" id="3.5.4.10" evidence="9"/>
<comment type="similarity">
    <text evidence="3">Belongs to the PurH family.</text>
</comment>
<dbReference type="Pfam" id="PF01808">
    <property type="entry name" value="AICARFT_IMPCHas"/>
    <property type="match status" value="1"/>
</dbReference>
<evidence type="ECO:0000256" key="4">
    <source>
        <dbReference type="ARBA" id="ARBA00022679"/>
    </source>
</evidence>
<keyword evidence="5" id="KW-0658">Purine biosynthesis</keyword>
<dbReference type="PROSITE" id="PS51855">
    <property type="entry name" value="MGS"/>
    <property type="match status" value="1"/>
</dbReference>
<dbReference type="PANTHER" id="PTHR11692:SF0">
    <property type="entry name" value="BIFUNCTIONAL PURINE BIOSYNTHESIS PROTEIN ATIC"/>
    <property type="match status" value="1"/>
</dbReference>
<sequence>MNSKKRAYVSVYNKERIVEFCQYLIEYGYEIVATEGTCKTLTEAGVKAISAHELTGYPEPLGGKVRALHPSIYTGIIANELTEEQLSELDDKEIYPIELVVVNLYPFVEDMEAGVSFREAASHIDSNGVALLNAAAKNYLHTVVVCDPDDYDRVLCDLAAGAIPEDERRYFMYKAFSYTASYDALVAQYLSHEVSIPFPKMYTVTYEKTHDMRYGENPHQRACVYHEPFLKEGSLARARQLAGGTTTYNNINDANTALELVKEFDTPAVVSVKHCAVSSVGAGENAYEAFIKAYETDTHHMKGCILAINGIVDARLAEKMRGVEVELVVAVGFTPEAMDTLRYRSELILLEMPDIRSKVQFSTFDMKKIYGGLLVQSYDTELYRNAECVTERAPTEAEREALEFNYRVVKHARSSAIVIGQRDVTRGIGTGQPIREKAVDLALSLAGDCTGCVMASEAALVSAECVRRAADAGITAIIQSGKAPSEIVDACNERGMALLCTDMRHFKN</sequence>
<dbReference type="Gene3D" id="3.40.140.20">
    <property type="match status" value="2"/>
</dbReference>
<gene>
    <name evidence="9" type="primary">purH</name>
    <name evidence="9" type="ORF">H9964_00100</name>
</gene>